<feature type="transmembrane region" description="Helical" evidence="2">
    <location>
        <begin position="118"/>
        <end position="136"/>
    </location>
</feature>
<feature type="transmembrane region" description="Helical" evidence="2">
    <location>
        <begin position="332"/>
        <end position="349"/>
    </location>
</feature>
<protein>
    <submittedName>
        <fullName evidence="3">2-hydroxycarboxylate transporter family protein</fullName>
    </submittedName>
</protein>
<feature type="transmembrane region" description="Helical" evidence="2">
    <location>
        <begin position="268"/>
        <end position="288"/>
    </location>
</feature>
<feature type="transmembrane region" description="Helical" evidence="2">
    <location>
        <begin position="173"/>
        <end position="196"/>
    </location>
</feature>
<feature type="transmembrane region" description="Helical" evidence="2">
    <location>
        <begin position="143"/>
        <end position="167"/>
    </location>
</feature>
<feature type="transmembrane region" description="Helical" evidence="2">
    <location>
        <begin position="49"/>
        <end position="65"/>
    </location>
</feature>
<dbReference type="Pfam" id="PF03390">
    <property type="entry name" value="2HCT"/>
    <property type="match status" value="1"/>
</dbReference>
<feature type="transmembrane region" description="Helical" evidence="2">
    <location>
        <begin position="20"/>
        <end position="43"/>
    </location>
</feature>
<evidence type="ECO:0000313" key="4">
    <source>
        <dbReference type="Proteomes" id="UP001500339"/>
    </source>
</evidence>
<dbReference type="PANTHER" id="PTHR40033:SF1">
    <property type="entry name" value="CITRATE-SODIUM SYMPORTER"/>
    <property type="match status" value="1"/>
</dbReference>
<name>A0ABP3UEE2_9CLOT</name>
<dbReference type="Proteomes" id="UP001500339">
    <property type="component" value="Unassembled WGS sequence"/>
</dbReference>
<dbReference type="InterPro" id="IPR004679">
    <property type="entry name" value="2-OHcarboxylate_transport"/>
</dbReference>
<organism evidence="3 4">
    <name type="scientific">Clostridium malenominatum</name>
    <dbReference type="NCBI Taxonomy" id="1539"/>
    <lineage>
        <taxon>Bacteria</taxon>
        <taxon>Bacillati</taxon>
        <taxon>Bacillota</taxon>
        <taxon>Clostridia</taxon>
        <taxon>Eubacteriales</taxon>
        <taxon>Clostridiaceae</taxon>
        <taxon>Clostridium</taxon>
    </lineage>
</organism>
<feature type="transmembrane region" description="Helical" evidence="2">
    <location>
        <begin position="385"/>
        <end position="407"/>
    </location>
</feature>
<keyword evidence="2" id="KW-0812">Transmembrane</keyword>
<evidence type="ECO:0000256" key="1">
    <source>
        <dbReference type="PIRNR" id="PIRNR005348"/>
    </source>
</evidence>
<sequence>MSNNTSLGRGTEQTTKRDGYKIIGLSIPMFSILTLVVLGAVYLNVLPKGMIGALAVMMVVGAILNEIGDHLPIVKDYLGGGPIVVIFASAAFVTYNIFPKGTVDILTNFMTKEGFLDFYIAALITGSILGMNRSLLVKASVRYLPTILGCVVFSLLFVGIAGALMGYGATKAIFYIGIPIIGGGMGAGAVPLSKIFGAGFNADPAQMLSIMVPAVALGNAFSIVSAGLLDKLGKAKPSLTGNGDMLIDNTIEAVKDEEEVFQLNLLEMGNGLLIALSFFCLGGIIAKFIPGVHQYAWMILSVAAAKILNLLPRKYELAATQWYQFVAKNFTAPLLVGIGVAYTDLGQVLEALSGQYLILVIVTVIGSMLGAALVGRIVGFYPIEAAITGGLCMANMGGTGDVAVLSASKRMVLMPFAQISSRIGGALILIIASALIKIFS</sequence>
<reference evidence="4" key="1">
    <citation type="journal article" date="2019" name="Int. J. Syst. Evol. Microbiol.">
        <title>The Global Catalogue of Microorganisms (GCM) 10K type strain sequencing project: providing services to taxonomists for standard genome sequencing and annotation.</title>
        <authorList>
            <consortium name="The Broad Institute Genomics Platform"/>
            <consortium name="The Broad Institute Genome Sequencing Center for Infectious Disease"/>
            <person name="Wu L."/>
            <person name="Ma J."/>
        </authorList>
    </citation>
    <scope>NUCLEOTIDE SEQUENCE [LARGE SCALE GENOMIC DNA]</scope>
    <source>
        <strain evidence="4">JCM 1405</strain>
    </source>
</reference>
<feature type="transmembrane region" description="Helical" evidence="2">
    <location>
        <begin position="356"/>
        <end position="379"/>
    </location>
</feature>
<comment type="caution">
    <text evidence="3">The sequence shown here is derived from an EMBL/GenBank/DDBJ whole genome shotgun (WGS) entry which is preliminary data.</text>
</comment>
<feature type="transmembrane region" description="Helical" evidence="2">
    <location>
        <begin position="295"/>
        <end position="312"/>
    </location>
</feature>
<feature type="transmembrane region" description="Helical" evidence="2">
    <location>
        <begin position="77"/>
        <end position="98"/>
    </location>
</feature>
<dbReference type="EMBL" id="BAAACF010000006">
    <property type="protein sequence ID" value="GAA0729025.1"/>
    <property type="molecule type" value="Genomic_DNA"/>
</dbReference>
<gene>
    <name evidence="3" type="ORF">GCM10008905_28530</name>
</gene>
<keyword evidence="1 2" id="KW-0472">Membrane</keyword>
<evidence type="ECO:0000256" key="2">
    <source>
        <dbReference type="SAM" id="Phobius"/>
    </source>
</evidence>
<dbReference type="PANTHER" id="PTHR40033">
    <property type="entry name" value="NA(+)-MALATE SYMPORTER"/>
    <property type="match status" value="1"/>
</dbReference>
<keyword evidence="1" id="KW-0813">Transport</keyword>
<evidence type="ECO:0000313" key="3">
    <source>
        <dbReference type="EMBL" id="GAA0729025.1"/>
    </source>
</evidence>
<keyword evidence="1" id="KW-0769">Symport</keyword>
<dbReference type="RefSeq" id="WP_343770747.1">
    <property type="nucleotide sequence ID" value="NZ_BAAACF010000006.1"/>
</dbReference>
<comment type="similarity">
    <text evidence="1">Belongs to the 2-hydroxycarboxylate transporter (2-HCT) (TC 2.A.24) family.</text>
</comment>
<keyword evidence="4" id="KW-1185">Reference proteome</keyword>
<feature type="transmembrane region" description="Helical" evidence="2">
    <location>
        <begin position="419"/>
        <end position="439"/>
    </location>
</feature>
<dbReference type="PIRSF" id="PIRSF005348">
    <property type="entry name" value="YxkH"/>
    <property type="match status" value="1"/>
</dbReference>
<accession>A0ABP3UEE2</accession>
<keyword evidence="2" id="KW-1133">Transmembrane helix</keyword>
<proteinExistence type="inferred from homology"/>